<keyword evidence="2 5" id="KW-0689">Ribosomal protein</keyword>
<evidence type="ECO:0000256" key="3">
    <source>
        <dbReference type="ARBA" id="ARBA00023274"/>
    </source>
</evidence>
<keyword evidence="4" id="KW-1185">Reference proteome</keyword>
<dbReference type="GO" id="GO:0005840">
    <property type="term" value="C:ribosome"/>
    <property type="evidence" value="ECO:0007669"/>
    <property type="project" value="UniProtKB-KW"/>
</dbReference>
<organism evidence="4 5">
    <name type="scientific">Gossypium hirsutum</name>
    <name type="common">Upland cotton</name>
    <name type="synonym">Gossypium mexicanum</name>
    <dbReference type="NCBI Taxonomy" id="3635"/>
    <lineage>
        <taxon>Eukaryota</taxon>
        <taxon>Viridiplantae</taxon>
        <taxon>Streptophyta</taxon>
        <taxon>Embryophyta</taxon>
        <taxon>Tracheophyta</taxon>
        <taxon>Spermatophyta</taxon>
        <taxon>Magnoliopsida</taxon>
        <taxon>eudicotyledons</taxon>
        <taxon>Gunneridae</taxon>
        <taxon>Pentapetalae</taxon>
        <taxon>rosids</taxon>
        <taxon>malvids</taxon>
        <taxon>Malvales</taxon>
        <taxon>Malvaceae</taxon>
        <taxon>Malvoideae</taxon>
        <taxon>Gossypium</taxon>
    </lineage>
</organism>
<comment type="similarity">
    <text evidence="1">Belongs to the chloroplast-specific ribosomal protein cS23 family.</text>
</comment>
<evidence type="ECO:0000313" key="4">
    <source>
        <dbReference type="Proteomes" id="UP000818029"/>
    </source>
</evidence>
<dbReference type="GeneID" id="107912723"/>
<accession>A0ABM2Z3I5</accession>
<dbReference type="Pfam" id="PF04839">
    <property type="entry name" value="PSRP-3_Ycf65"/>
    <property type="match status" value="1"/>
</dbReference>
<protein>
    <submittedName>
        <fullName evidence="5">30S ribosomal protein 3, chloroplastic isoform X1</fullName>
    </submittedName>
</protein>
<evidence type="ECO:0000256" key="2">
    <source>
        <dbReference type="ARBA" id="ARBA00022980"/>
    </source>
</evidence>
<sequence length="182" mass="20334">MVVTCLHPNLNPCFKPKISFPSQNPDSFPFKSLIASPKTFSFAKPIISLQVKAKSPALSDELPLDDSPSESSSGKEKLGVVVKPLEKARVVLKFIWMEKDIGMALDQVIPGHGSIPLSPYYFWPRKDAWEELKVLLESKPWISHMQRIHLLNQATDIINLWQTSGGYPRNNGPNTTISQGSH</sequence>
<name>A0ABM2Z3I5_GOSHI</name>
<reference evidence="5" key="2">
    <citation type="submission" date="2025-08" db="UniProtKB">
        <authorList>
            <consortium name="RefSeq"/>
        </authorList>
    </citation>
    <scope>IDENTIFICATION</scope>
</reference>
<gene>
    <name evidence="5" type="primary">LOC107912723</name>
</gene>
<dbReference type="Proteomes" id="UP000818029">
    <property type="component" value="Chromosome A11"/>
</dbReference>
<evidence type="ECO:0000313" key="5">
    <source>
        <dbReference type="RefSeq" id="XP_040937283.1"/>
    </source>
</evidence>
<proteinExistence type="inferred from homology"/>
<dbReference type="InterPro" id="IPR038447">
    <property type="entry name" value="PSRP-3/Ycf65_sf"/>
</dbReference>
<dbReference type="PANTHER" id="PTHR35108:SF12">
    <property type="entry name" value="SMALL RIBOSOMAL SUBUNIT PROTEIN CS23Y"/>
    <property type="match status" value="1"/>
</dbReference>
<reference evidence="4" key="1">
    <citation type="journal article" date="2020" name="Nat. Genet.">
        <title>Genomic diversifications of five Gossypium allopolyploid species and their impact on cotton improvement.</title>
        <authorList>
            <person name="Chen Z.J."/>
            <person name="Sreedasyam A."/>
            <person name="Ando A."/>
            <person name="Song Q."/>
            <person name="De Santiago L.M."/>
            <person name="Hulse-Kemp A.M."/>
            <person name="Ding M."/>
            <person name="Ye W."/>
            <person name="Kirkbride R.C."/>
            <person name="Jenkins J."/>
            <person name="Plott C."/>
            <person name="Lovell J."/>
            <person name="Lin Y.M."/>
            <person name="Vaughn R."/>
            <person name="Liu B."/>
            <person name="Simpson S."/>
            <person name="Scheffler B.E."/>
            <person name="Wen L."/>
            <person name="Saski C.A."/>
            <person name="Grover C.E."/>
            <person name="Hu G."/>
            <person name="Conover J.L."/>
            <person name="Carlson J.W."/>
            <person name="Shu S."/>
            <person name="Boston L.B."/>
            <person name="Williams M."/>
            <person name="Peterson D.G."/>
            <person name="McGee K."/>
            <person name="Jones D.C."/>
            <person name="Wendel J.F."/>
            <person name="Stelly D.M."/>
            <person name="Grimwood J."/>
            <person name="Schmutz J."/>
        </authorList>
    </citation>
    <scope>NUCLEOTIDE SEQUENCE [LARGE SCALE GENOMIC DNA]</scope>
    <source>
        <strain evidence="4">cv. TM-1</strain>
    </source>
</reference>
<keyword evidence="3" id="KW-0687">Ribonucleoprotein</keyword>
<dbReference type="Gene3D" id="3.30.390.140">
    <property type="match status" value="1"/>
</dbReference>
<dbReference type="PANTHER" id="PTHR35108">
    <property type="entry name" value="30S RIBOSOMAL PROTEIN 3, CHLOROPLASTIC"/>
    <property type="match status" value="1"/>
</dbReference>
<evidence type="ECO:0000256" key="1">
    <source>
        <dbReference type="ARBA" id="ARBA00008561"/>
    </source>
</evidence>
<dbReference type="RefSeq" id="XP_040937283.1">
    <property type="nucleotide sequence ID" value="XM_041081349.1"/>
</dbReference>
<dbReference type="InterPro" id="IPR006924">
    <property type="entry name" value="Ribosomal_cS23-like"/>
</dbReference>